<dbReference type="InterPro" id="IPR015171">
    <property type="entry name" value="Cyc-maltodext_N"/>
</dbReference>
<evidence type="ECO:0000313" key="6">
    <source>
        <dbReference type="Proteomes" id="UP000500961"/>
    </source>
</evidence>
<evidence type="ECO:0000313" key="5">
    <source>
        <dbReference type="EMBL" id="QKG79965.1"/>
    </source>
</evidence>
<dbReference type="Gene3D" id="2.60.40.1180">
    <property type="entry name" value="Golgi alpha-mannosidase II"/>
    <property type="match status" value="1"/>
</dbReference>
<dbReference type="PANTHER" id="PTHR10357">
    <property type="entry name" value="ALPHA-AMYLASE FAMILY MEMBER"/>
    <property type="match status" value="1"/>
</dbReference>
<dbReference type="GO" id="GO:0005975">
    <property type="term" value="P:carbohydrate metabolic process"/>
    <property type="evidence" value="ECO:0007669"/>
    <property type="project" value="InterPro"/>
</dbReference>
<dbReference type="SMART" id="SM00642">
    <property type="entry name" value="Aamy"/>
    <property type="match status" value="1"/>
</dbReference>
<evidence type="ECO:0000256" key="2">
    <source>
        <dbReference type="ARBA" id="ARBA00023295"/>
    </source>
</evidence>
<dbReference type="Pfam" id="PF10438">
    <property type="entry name" value="Cyc-maltodext_C"/>
    <property type="match status" value="1"/>
</dbReference>
<gene>
    <name evidence="5" type="ORF">FHG85_06705</name>
</gene>
<dbReference type="Pfam" id="PF00128">
    <property type="entry name" value="Alpha-amylase"/>
    <property type="match status" value="1"/>
</dbReference>
<dbReference type="Proteomes" id="UP000500961">
    <property type="component" value="Chromosome"/>
</dbReference>
<feature type="signal peptide" evidence="3">
    <location>
        <begin position="1"/>
        <end position="21"/>
    </location>
</feature>
<organism evidence="5 6">
    <name type="scientific">Tenuifilum thalassicum</name>
    <dbReference type="NCBI Taxonomy" id="2590900"/>
    <lineage>
        <taxon>Bacteria</taxon>
        <taxon>Pseudomonadati</taxon>
        <taxon>Bacteroidota</taxon>
        <taxon>Bacteroidia</taxon>
        <taxon>Bacteroidales</taxon>
        <taxon>Tenuifilaceae</taxon>
        <taxon>Tenuifilum</taxon>
    </lineage>
</organism>
<evidence type="ECO:0000259" key="4">
    <source>
        <dbReference type="SMART" id="SM00642"/>
    </source>
</evidence>
<dbReference type="EMBL" id="CP041345">
    <property type="protein sequence ID" value="QKG79965.1"/>
    <property type="molecule type" value="Genomic_DNA"/>
</dbReference>
<keyword evidence="3" id="KW-0732">Signal</keyword>
<protein>
    <submittedName>
        <fullName evidence="5">Alpha-amlyase</fullName>
    </submittedName>
</protein>
<accession>A0A7D4CR82</accession>
<dbReference type="GO" id="GO:0016798">
    <property type="term" value="F:hydrolase activity, acting on glycosyl bonds"/>
    <property type="evidence" value="ECO:0007669"/>
    <property type="project" value="UniProtKB-KW"/>
</dbReference>
<name>A0A7D4CR82_9BACT</name>
<dbReference type="GO" id="GO:0016829">
    <property type="term" value="F:lyase activity"/>
    <property type="evidence" value="ECO:0007669"/>
    <property type="project" value="UniProtKB-KW"/>
</dbReference>
<dbReference type="InterPro" id="IPR014756">
    <property type="entry name" value="Ig_E-set"/>
</dbReference>
<evidence type="ECO:0000256" key="3">
    <source>
        <dbReference type="SAM" id="SignalP"/>
    </source>
</evidence>
<keyword evidence="6" id="KW-1185">Reference proteome</keyword>
<feature type="chain" id="PRO_5029741138" evidence="3">
    <location>
        <begin position="22"/>
        <end position="617"/>
    </location>
</feature>
<dbReference type="AlphaFoldDB" id="A0A7D4CR82"/>
<dbReference type="CDD" id="cd11340">
    <property type="entry name" value="AmyAc_bac_CMD_like_3"/>
    <property type="match status" value="1"/>
</dbReference>
<reference evidence="5 6" key="1">
    <citation type="submission" date="2019-07" db="EMBL/GenBank/DDBJ databases">
        <title>Thalassofilum flectens gen. nov., sp. nov., a novel moderate thermophilic anaerobe from a shallow sea hot spring in Kunashir Island (Russia), representing a new family in the order Bacteroidales, and proposal of Thalassofilacea fam. nov.</title>
        <authorList>
            <person name="Kochetkova T.V."/>
            <person name="Podosokorskaya O.A."/>
            <person name="Novikov A."/>
            <person name="Elcheninov A.G."/>
            <person name="Toshchakov S.V."/>
            <person name="Kublanov I.V."/>
        </authorList>
    </citation>
    <scope>NUCLEOTIDE SEQUENCE [LARGE SCALE GENOMIC DNA]</scope>
    <source>
        <strain evidence="5 6">38-H</strain>
    </source>
</reference>
<dbReference type="InterPro" id="IPR017853">
    <property type="entry name" value="GH"/>
</dbReference>
<dbReference type="PANTHER" id="PTHR10357:SF210">
    <property type="entry name" value="MALTODEXTRIN GLUCOSIDASE"/>
    <property type="match status" value="1"/>
</dbReference>
<dbReference type="KEGG" id="ttz:FHG85_06705"/>
<dbReference type="Gene3D" id="2.60.40.10">
    <property type="entry name" value="Immunoglobulins"/>
    <property type="match status" value="1"/>
</dbReference>
<dbReference type="RefSeq" id="WP_173074243.1">
    <property type="nucleotide sequence ID" value="NZ_CP041345.1"/>
</dbReference>
<keyword evidence="2" id="KW-0326">Glycosidase</keyword>
<dbReference type="Pfam" id="PF09087">
    <property type="entry name" value="Cyc-maltodext_N"/>
    <property type="match status" value="1"/>
</dbReference>
<dbReference type="SUPFAM" id="SSF51011">
    <property type="entry name" value="Glycosyl hydrolase domain"/>
    <property type="match status" value="1"/>
</dbReference>
<dbReference type="InterPro" id="IPR013780">
    <property type="entry name" value="Glyco_hydro_b"/>
</dbReference>
<keyword evidence="5" id="KW-0456">Lyase</keyword>
<feature type="domain" description="Glycosyl hydrolase family 13 catalytic" evidence="4">
    <location>
        <begin position="131"/>
        <end position="529"/>
    </location>
</feature>
<sequence>MRKKQLILLLSSIAIAMTTLAQNPIERVEPPFWWVGMNNPNLQLLIYGKDISKARVTVNNPNVELLGVEKVENQNYLFLNLAVKKDAKPGMVKIEFDFPKGKQFIYSYELKPRQEGSANRKGFDNTDVVYLVYPDRFSNGDPTNDEVDGYPDKLDRKDPYARHGGDIKGIENHLDYFKQLGVTALWLNPVLENNQPAWSYHGYAITDFYKVDPRLGSNDSYRSFVAKAHENGLKVIKDMVFNHCGSQHWWMKDVPMKSWFNLYPDYKRTNYRIPTTFDPHASVADSSIMANGWFDGHMPDLNQRNPYLANYLIQNSIWWIEFAGLDGIRMDTHPYCDKHFMSRWCDAVKNEYPNFSIVGETWVNYPSWVAYWQKDAPNRDGYNSNLEIVMDFPLMIALQKAFDEKDGWDTGLARIYEILAHDFLYPNPNKLFIFADNHDIGRFQPDSSMALGRLKLAMAFLLTTRGIPQIYYGTEILLPGDKSKGGDGDIRRDFPGGWANDNKSAFTSEGRTKRQNEIWNYMSTILSWRKTASAIHNGKLTHFIPENGVYVYFRHNEEQVVMVILHNGYQPKVLDTSRFAEFLSNKSYGTDIITGKRLDDLSKIQLSPRSAMIIEIK</sequence>
<proteinExistence type="predicted"/>
<dbReference type="SUPFAM" id="SSF51445">
    <property type="entry name" value="(Trans)glycosidases"/>
    <property type="match status" value="1"/>
</dbReference>
<keyword evidence="1" id="KW-0378">Hydrolase</keyword>
<dbReference type="SUPFAM" id="SSF81296">
    <property type="entry name" value="E set domains"/>
    <property type="match status" value="1"/>
</dbReference>
<dbReference type="Gene3D" id="3.20.20.80">
    <property type="entry name" value="Glycosidases"/>
    <property type="match status" value="1"/>
</dbReference>
<dbReference type="InterPro" id="IPR006047">
    <property type="entry name" value="GH13_cat_dom"/>
</dbReference>
<dbReference type="InterPro" id="IPR019492">
    <property type="entry name" value="Cyclo-malto-dextrinase_C"/>
</dbReference>
<evidence type="ECO:0000256" key="1">
    <source>
        <dbReference type="ARBA" id="ARBA00022801"/>
    </source>
</evidence>
<dbReference type="InterPro" id="IPR013783">
    <property type="entry name" value="Ig-like_fold"/>
</dbReference>